<dbReference type="AlphaFoldDB" id="A0A3M0JAI8"/>
<keyword evidence="2" id="KW-1185">Reference proteome</keyword>
<reference evidence="1 2" key="1">
    <citation type="submission" date="2018-07" db="EMBL/GenBank/DDBJ databases">
        <title>A high quality draft genome assembly of the barn swallow (H. rustica rustica).</title>
        <authorList>
            <person name="Formenti G."/>
            <person name="Chiara M."/>
            <person name="Poveda L."/>
            <person name="Francoijs K.-J."/>
            <person name="Bonisoli-Alquati A."/>
            <person name="Canova L."/>
            <person name="Gianfranceschi L."/>
            <person name="Horner D.S."/>
            <person name="Saino N."/>
        </authorList>
    </citation>
    <scope>NUCLEOTIDE SEQUENCE [LARGE SCALE GENOMIC DNA]</scope>
    <source>
        <strain evidence="1">Chelidonia</strain>
        <tissue evidence="1">Blood</tissue>
    </source>
</reference>
<sequence length="166" mass="19278">MCWLKKGEFEEDLRNLSAVWREMIMGKPSQNFLKKLKGWPTYLFKSGILFQKLIGGTSSLEEPGGRRLIHSVTQGMQITAMPIDPELAAKGKPNSLIILKARPTHTQKEGPEEMLTEHKETTLAQEMLTKFEKECKKLDAAWEMLEKLEAEMREHENLDYWECRRN</sequence>
<dbReference type="Proteomes" id="UP000269221">
    <property type="component" value="Unassembled WGS sequence"/>
</dbReference>
<dbReference type="EMBL" id="QRBI01000165">
    <property type="protein sequence ID" value="RMB97270.1"/>
    <property type="molecule type" value="Genomic_DNA"/>
</dbReference>
<protein>
    <submittedName>
        <fullName evidence="1">Uncharacterized protein</fullName>
    </submittedName>
</protein>
<proteinExistence type="predicted"/>
<accession>A0A3M0JAI8</accession>
<evidence type="ECO:0000313" key="1">
    <source>
        <dbReference type="EMBL" id="RMB97270.1"/>
    </source>
</evidence>
<evidence type="ECO:0000313" key="2">
    <source>
        <dbReference type="Proteomes" id="UP000269221"/>
    </source>
</evidence>
<name>A0A3M0JAI8_HIRRU</name>
<gene>
    <name evidence="1" type="ORF">DUI87_26239</name>
</gene>
<organism evidence="1 2">
    <name type="scientific">Hirundo rustica rustica</name>
    <dbReference type="NCBI Taxonomy" id="333673"/>
    <lineage>
        <taxon>Eukaryota</taxon>
        <taxon>Metazoa</taxon>
        <taxon>Chordata</taxon>
        <taxon>Craniata</taxon>
        <taxon>Vertebrata</taxon>
        <taxon>Euteleostomi</taxon>
        <taxon>Archelosauria</taxon>
        <taxon>Archosauria</taxon>
        <taxon>Dinosauria</taxon>
        <taxon>Saurischia</taxon>
        <taxon>Theropoda</taxon>
        <taxon>Coelurosauria</taxon>
        <taxon>Aves</taxon>
        <taxon>Neognathae</taxon>
        <taxon>Neoaves</taxon>
        <taxon>Telluraves</taxon>
        <taxon>Australaves</taxon>
        <taxon>Passeriformes</taxon>
        <taxon>Sylvioidea</taxon>
        <taxon>Hirundinidae</taxon>
        <taxon>Hirundo</taxon>
    </lineage>
</organism>
<comment type="caution">
    <text evidence="1">The sequence shown here is derived from an EMBL/GenBank/DDBJ whole genome shotgun (WGS) entry which is preliminary data.</text>
</comment>